<name>A0A1S6IZ85_9FIRM</name>
<dbReference type="NCBIfam" id="TIGR00257">
    <property type="entry name" value="IMPACT_YIGZ"/>
    <property type="match status" value="1"/>
</dbReference>
<dbReference type="EMBL" id="CP019698">
    <property type="protein sequence ID" value="AQS60083.1"/>
    <property type="molecule type" value="Genomic_DNA"/>
</dbReference>
<sequence>MLTYRTVATEVVSELVIKKSRFITHVKPVPDEAAAAEFIRQVSKTHWQATHNVPAYRITENIEKCSDDGEPSGTAGRPVLSVIKGENLYYTAVVVTRYFGGIMLGAGGLVRAYSQAAAQGINEAGIVTRVLSQRLQVQFAMPLFGIIKKVIEQSGAKILEVAVTDKAVIVARLPVPEVEGLVAKLVEVSAGQAVVENLEQEYV</sequence>
<dbReference type="Gene3D" id="3.30.230.30">
    <property type="entry name" value="Impact, N-terminal domain"/>
    <property type="match status" value="1"/>
</dbReference>
<dbReference type="InterPro" id="IPR020569">
    <property type="entry name" value="UPF0029_Impact_CS"/>
</dbReference>
<reference evidence="4 5" key="1">
    <citation type="journal article" date="2016" name="Int. J. Syst. Evol. Microbiol.">
        <title>Desulfotomaculum ferrireducens sp. nov., a moderately thermophilic sulfate-reducing and dissimilatory Fe(III)-reducing bacterium isolated from compost.</title>
        <authorList>
            <person name="Yang G."/>
            <person name="Guo J."/>
            <person name="Zhuang L."/>
            <person name="Yuan Y."/>
            <person name="Zhou S."/>
        </authorList>
    </citation>
    <scope>NUCLEOTIDE SEQUENCE [LARGE SCALE GENOMIC DNA]</scope>
    <source>
        <strain evidence="4 5">GSS09</strain>
    </source>
</reference>
<dbReference type="PROSITE" id="PS00910">
    <property type="entry name" value="UPF0029"/>
    <property type="match status" value="1"/>
</dbReference>
<evidence type="ECO:0000256" key="1">
    <source>
        <dbReference type="ARBA" id="ARBA00007665"/>
    </source>
</evidence>
<dbReference type="OrthoDB" id="9813771at2"/>
<feature type="domain" description="Impact N-terminal" evidence="2">
    <location>
        <begin position="18"/>
        <end position="119"/>
    </location>
</feature>
<dbReference type="Pfam" id="PF09186">
    <property type="entry name" value="DUF1949"/>
    <property type="match status" value="1"/>
</dbReference>
<dbReference type="InterPro" id="IPR020568">
    <property type="entry name" value="Ribosomal_Su5_D2-typ_SF"/>
</dbReference>
<evidence type="ECO:0000259" key="2">
    <source>
        <dbReference type="Pfam" id="PF01205"/>
    </source>
</evidence>
<dbReference type="InterPro" id="IPR015269">
    <property type="entry name" value="UPF0029_Impact_C"/>
</dbReference>
<dbReference type="SUPFAM" id="SSF54980">
    <property type="entry name" value="EF-G C-terminal domain-like"/>
    <property type="match status" value="1"/>
</dbReference>
<dbReference type="RefSeq" id="WP_077715123.1">
    <property type="nucleotide sequence ID" value="NZ_CP019698.1"/>
</dbReference>
<comment type="similarity">
    <text evidence="1">Belongs to the IMPACT family.</text>
</comment>
<proteinExistence type="inferred from homology"/>
<dbReference type="InterPro" id="IPR036956">
    <property type="entry name" value="Impact_N_sf"/>
</dbReference>
<protein>
    <submittedName>
        <fullName evidence="4">YigZ family protein</fullName>
    </submittedName>
</protein>
<dbReference type="SUPFAM" id="SSF54211">
    <property type="entry name" value="Ribosomal protein S5 domain 2-like"/>
    <property type="match status" value="1"/>
</dbReference>
<evidence type="ECO:0000259" key="3">
    <source>
        <dbReference type="Pfam" id="PF09186"/>
    </source>
</evidence>
<dbReference type="GO" id="GO:0005737">
    <property type="term" value="C:cytoplasm"/>
    <property type="evidence" value="ECO:0007669"/>
    <property type="project" value="TreeGrafter"/>
</dbReference>
<dbReference type="STRING" id="1833852.B0537_13975"/>
<evidence type="ECO:0000313" key="4">
    <source>
        <dbReference type="EMBL" id="AQS60083.1"/>
    </source>
</evidence>
<dbReference type="InterPro" id="IPR001498">
    <property type="entry name" value="Impact_N"/>
</dbReference>
<dbReference type="Pfam" id="PF01205">
    <property type="entry name" value="Impact_N"/>
    <property type="match status" value="1"/>
</dbReference>
<dbReference type="AlphaFoldDB" id="A0A1S6IZ85"/>
<gene>
    <name evidence="4" type="ORF">B0537_13975</name>
</gene>
<dbReference type="InterPro" id="IPR023582">
    <property type="entry name" value="Impact"/>
</dbReference>
<dbReference type="InterPro" id="IPR035647">
    <property type="entry name" value="EFG_III/V"/>
</dbReference>
<evidence type="ECO:0000313" key="5">
    <source>
        <dbReference type="Proteomes" id="UP000189464"/>
    </source>
</evidence>
<dbReference type="GO" id="GO:0006446">
    <property type="term" value="P:regulation of translational initiation"/>
    <property type="evidence" value="ECO:0007669"/>
    <property type="project" value="TreeGrafter"/>
</dbReference>
<dbReference type="PANTHER" id="PTHR16301:SF20">
    <property type="entry name" value="IMPACT FAMILY MEMBER YIGZ"/>
    <property type="match status" value="1"/>
</dbReference>
<dbReference type="PANTHER" id="PTHR16301">
    <property type="entry name" value="IMPACT-RELATED"/>
    <property type="match status" value="1"/>
</dbReference>
<dbReference type="KEGG" id="dfg:B0537_13975"/>
<keyword evidence="5" id="KW-1185">Reference proteome</keyword>
<dbReference type="InterPro" id="IPR015796">
    <property type="entry name" value="Impact_YigZ-like"/>
</dbReference>
<organism evidence="4 5">
    <name type="scientific">Desulforamulus ferrireducens</name>
    <dbReference type="NCBI Taxonomy" id="1833852"/>
    <lineage>
        <taxon>Bacteria</taxon>
        <taxon>Bacillati</taxon>
        <taxon>Bacillota</taxon>
        <taxon>Clostridia</taxon>
        <taxon>Eubacteriales</taxon>
        <taxon>Peptococcaceae</taxon>
        <taxon>Desulforamulus</taxon>
    </lineage>
</organism>
<accession>A0A1S6IZ85</accession>
<feature type="domain" description="UPF0029" evidence="3">
    <location>
        <begin position="143"/>
        <end position="192"/>
    </location>
</feature>
<dbReference type="Proteomes" id="UP000189464">
    <property type="component" value="Chromosome"/>
</dbReference>